<proteinExistence type="predicted"/>
<evidence type="ECO:0000313" key="2">
    <source>
        <dbReference type="EMBL" id="TYJ55192.1"/>
    </source>
</evidence>
<dbReference type="AlphaFoldDB" id="A0A5D3AWF2"/>
<gene>
    <name evidence="2" type="ORF">B9479_004126</name>
</gene>
<organism evidence="2 3">
    <name type="scientific">Cryptococcus floricola</name>
    <dbReference type="NCBI Taxonomy" id="2591691"/>
    <lineage>
        <taxon>Eukaryota</taxon>
        <taxon>Fungi</taxon>
        <taxon>Dikarya</taxon>
        <taxon>Basidiomycota</taxon>
        <taxon>Agaricomycotina</taxon>
        <taxon>Tremellomycetes</taxon>
        <taxon>Tremellales</taxon>
        <taxon>Cryptococcaceae</taxon>
        <taxon>Cryptococcus</taxon>
    </lineage>
</organism>
<keyword evidence="1" id="KW-0812">Transmembrane</keyword>
<evidence type="ECO:0000313" key="3">
    <source>
        <dbReference type="Proteomes" id="UP000322245"/>
    </source>
</evidence>
<reference evidence="2 3" key="1">
    <citation type="submission" date="2017-05" db="EMBL/GenBank/DDBJ databases">
        <title>The Genome Sequence of Tsuchiyaea wingfieldii DSM 27421.</title>
        <authorList>
            <person name="Cuomo C."/>
            <person name="Passer A."/>
            <person name="Billmyre B."/>
            <person name="Heitman J."/>
        </authorList>
    </citation>
    <scope>NUCLEOTIDE SEQUENCE [LARGE SCALE GENOMIC DNA]</scope>
    <source>
        <strain evidence="2 3">DSM 27421</strain>
    </source>
</reference>
<evidence type="ECO:0000256" key="1">
    <source>
        <dbReference type="SAM" id="Phobius"/>
    </source>
</evidence>
<comment type="caution">
    <text evidence="2">The sequence shown here is derived from an EMBL/GenBank/DDBJ whole genome shotgun (WGS) entry which is preliminary data.</text>
</comment>
<feature type="transmembrane region" description="Helical" evidence="1">
    <location>
        <begin position="349"/>
        <end position="368"/>
    </location>
</feature>
<keyword evidence="1" id="KW-0472">Membrane</keyword>
<feature type="transmembrane region" description="Helical" evidence="1">
    <location>
        <begin position="91"/>
        <end position="110"/>
    </location>
</feature>
<feature type="transmembrane region" description="Helical" evidence="1">
    <location>
        <begin position="12"/>
        <end position="29"/>
    </location>
</feature>
<dbReference type="Gene3D" id="6.10.110.10">
    <property type="match status" value="1"/>
</dbReference>
<dbReference type="Proteomes" id="UP000322245">
    <property type="component" value="Unassembled WGS sequence"/>
</dbReference>
<dbReference type="EMBL" id="NIDF01000044">
    <property type="protein sequence ID" value="TYJ55192.1"/>
    <property type="molecule type" value="Genomic_DNA"/>
</dbReference>
<keyword evidence="3" id="KW-1185">Reference proteome</keyword>
<name>A0A5D3AWF2_9TREE</name>
<accession>A0A5D3AWF2</accession>
<protein>
    <submittedName>
        <fullName evidence="2">Uncharacterized protein</fullName>
    </submittedName>
</protein>
<sequence>MVQPVPWGHWDIVLPGAVSGIATGIAYYWQYVMKAILGSIGFGDLGPIAGRLASLYQSYIRQIAARGIFATLQSAAMGGYGDAIIGTMIRLSFGSMAVVSGALVIIPLAVDLLEYYEGVDNVKDLAVLVFHQAEDGGRWIKVHIGEALRKRHLETGQVVQGRFVDPRATIDFALKEAIRLRDDVDHATVDLWGGATEDARRIIELANDLENQGQASLIRLGKAFGDKLREELRREQPEWAMIREGMQGLVEVVKNGWKGVLGWWTNWRTPELVHIWSIDSRSLQNATESTSSLSTGAEADSFVQSLSTLPADTTPAKLLIAPYDPTSLNSQPSPLLGHHISPSTEALRLSLVGVFAVLFLAGGIFAYVRKLRSSKEEKKAVRVRKASYGSIDA</sequence>
<dbReference type="InterPro" id="IPR038213">
    <property type="entry name" value="IFI6/IFI27-like_sf"/>
</dbReference>
<keyword evidence="1" id="KW-1133">Transmembrane helix</keyword>